<dbReference type="InterPro" id="IPR039136">
    <property type="entry name" value="NUFIP1-like"/>
</dbReference>
<sequence length="524" mass="59359">MFPSYNSQLHPPQIHAGLPGSATPQVMGNLGTQVQPQMGLFSSQGSSESNTHPSVPRFPYQCPQNAINNVIPQMPGQFFAQNAVNPSQFFNQNLNIGFPNNQWNLPNNNLIQTVNHLLQMQLQIPNFAQAGPSGLPFFATNQAFQASPAFNGNTQFLPANGASQQPMNANLLWQPQQANIPSLGHPHLNQSTLSFSGAAKSQGGLVHATRVNTKGHQKNSFSNNLNRNKGYDRPHTGFQKFTTQSSKNANRSFRNQGDRLRKGRIKRDGTEKSFKKQHQKEETRPIPFFYTEQEVRQWREERKKNYPSKGNTEKKSQKLANTVDCDGAAKLRRQQLKEILAKQAELGCEIAEIPPSYLSDMERPHNGVDSRGAFSKERYQYNPNKRGRFGKRNSFSKNQRIGNHNPRTREPRDDDDHHSKEQRYEINNSPALQSKREPSLWKKLVGGDMNRDTRQLLQVLRFMVINSFFADNDKPLRFPSVIAKESAPEEPLKDEERNGDLGKDRGTIANTEKEKHQEEGEIID</sequence>
<evidence type="ECO:0000256" key="1">
    <source>
        <dbReference type="SAM" id="MobiDB-lite"/>
    </source>
</evidence>
<feature type="compositionally biased region" description="Basic and acidic residues" evidence="1">
    <location>
        <begin position="256"/>
        <end position="284"/>
    </location>
</feature>
<dbReference type="Proteomes" id="UP000249390">
    <property type="component" value="Unassembled WGS sequence"/>
</dbReference>
<dbReference type="PANTHER" id="PTHR13309:SF0">
    <property type="entry name" value="FMR1-INTERACTING PROTEIN NUFIP1"/>
    <property type="match status" value="1"/>
</dbReference>
<dbReference type="GO" id="GO:0000492">
    <property type="term" value="P:box C/D snoRNP assembly"/>
    <property type="evidence" value="ECO:0007669"/>
    <property type="project" value="TreeGrafter"/>
</dbReference>
<feature type="compositionally biased region" description="Polar residues" evidence="1">
    <location>
        <begin position="1"/>
        <end position="10"/>
    </location>
</feature>
<feature type="region of interest" description="Disordered" evidence="1">
    <location>
        <begin position="484"/>
        <end position="524"/>
    </location>
</feature>
<feature type="compositionally biased region" description="Basic and acidic residues" evidence="1">
    <location>
        <begin position="360"/>
        <end position="379"/>
    </location>
</feature>
<dbReference type="Pfam" id="PF10453">
    <property type="entry name" value="NUFIP1"/>
    <property type="match status" value="1"/>
</dbReference>
<organism evidence="3 4">
    <name type="scientific">Cuscuta australis</name>
    <dbReference type="NCBI Taxonomy" id="267555"/>
    <lineage>
        <taxon>Eukaryota</taxon>
        <taxon>Viridiplantae</taxon>
        <taxon>Streptophyta</taxon>
        <taxon>Embryophyta</taxon>
        <taxon>Tracheophyta</taxon>
        <taxon>Spermatophyta</taxon>
        <taxon>Magnoliopsida</taxon>
        <taxon>eudicotyledons</taxon>
        <taxon>Gunneridae</taxon>
        <taxon>Pentapetalae</taxon>
        <taxon>asterids</taxon>
        <taxon>lamiids</taxon>
        <taxon>Solanales</taxon>
        <taxon>Convolvulaceae</taxon>
        <taxon>Cuscuteae</taxon>
        <taxon>Cuscuta</taxon>
        <taxon>Cuscuta subgen. Grammica</taxon>
        <taxon>Cuscuta sect. Cleistogrammica</taxon>
    </lineage>
</organism>
<name>A0A328E2G9_9ASTE</name>
<feature type="compositionally biased region" description="Basic and acidic residues" evidence="1">
    <location>
        <begin position="486"/>
        <end position="524"/>
    </location>
</feature>
<evidence type="ECO:0000259" key="2">
    <source>
        <dbReference type="Pfam" id="PF10453"/>
    </source>
</evidence>
<feature type="compositionally biased region" description="Basic and acidic residues" evidence="1">
    <location>
        <begin position="407"/>
        <end position="424"/>
    </location>
</feature>
<proteinExistence type="predicted"/>
<protein>
    <recommendedName>
        <fullName evidence="2">FMR1-interacting protein 1 conserved domain-containing protein</fullName>
    </recommendedName>
</protein>
<feature type="domain" description="FMR1-interacting protein 1 conserved" evidence="2">
    <location>
        <begin position="274"/>
        <end position="318"/>
    </location>
</feature>
<feature type="region of interest" description="Disordered" evidence="1">
    <location>
        <begin position="244"/>
        <end position="286"/>
    </location>
</feature>
<dbReference type="GO" id="GO:0003723">
    <property type="term" value="F:RNA binding"/>
    <property type="evidence" value="ECO:0007669"/>
    <property type="project" value="InterPro"/>
</dbReference>
<accession>A0A328E2G9</accession>
<dbReference type="AlphaFoldDB" id="A0A328E2G9"/>
<dbReference type="InterPro" id="IPR019496">
    <property type="entry name" value="NUFIP1_cons_dom"/>
</dbReference>
<feature type="compositionally biased region" description="Polar residues" evidence="1">
    <location>
        <begin position="244"/>
        <end position="255"/>
    </location>
</feature>
<feature type="region of interest" description="Disordered" evidence="1">
    <location>
        <begin position="357"/>
        <end position="437"/>
    </location>
</feature>
<dbReference type="EMBL" id="NQVE01000040">
    <property type="protein sequence ID" value="RAL52107.1"/>
    <property type="molecule type" value="Genomic_DNA"/>
</dbReference>
<feature type="compositionally biased region" description="Polar residues" evidence="1">
    <location>
        <begin position="393"/>
        <end position="402"/>
    </location>
</feature>
<keyword evidence="4" id="KW-1185">Reference proteome</keyword>
<gene>
    <name evidence="3" type="ORF">DM860_014934</name>
</gene>
<feature type="region of interest" description="Disordered" evidence="1">
    <location>
        <begin position="300"/>
        <end position="319"/>
    </location>
</feature>
<dbReference type="GO" id="GO:0005634">
    <property type="term" value="C:nucleus"/>
    <property type="evidence" value="ECO:0007669"/>
    <property type="project" value="TreeGrafter"/>
</dbReference>
<evidence type="ECO:0000313" key="3">
    <source>
        <dbReference type="EMBL" id="RAL52107.1"/>
    </source>
</evidence>
<dbReference type="PANTHER" id="PTHR13309">
    <property type="entry name" value="NUCLEAR FRAGILE X MENTAL RETARDATION PROTEIN INTERACTING PROTEIN 1"/>
    <property type="match status" value="1"/>
</dbReference>
<comment type="caution">
    <text evidence="3">The sequence shown here is derived from an EMBL/GenBank/DDBJ whole genome shotgun (WGS) entry which is preliminary data.</text>
</comment>
<feature type="region of interest" description="Disordered" evidence="1">
    <location>
        <begin position="1"/>
        <end position="29"/>
    </location>
</feature>
<evidence type="ECO:0000313" key="4">
    <source>
        <dbReference type="Proteomes" id="UP000249390"/>
    </source>
</evidence>
<reference evidence="3 4" key="1">
    <citation type="submission" date="2018-06" db="EMBL/GenBank/DDBJ databases">
        <title>The Genome of Cuscuta australis (Dodder) Provides Insight into the Evolution of Plant Parasitism.</title>
        <authorList>
            <person name="Liu H."/>
        </authorList>
    </citation>
    <scope>NUCLEOTIDE SEQUENCE [LARGE SCALE GENOMIC DNA]</scope>
    <source>
        <strain evidence="4">cv. Yunnan</strain>
        <tissue evidence="3">Vines</tissue>
    </source>
</reference>